<feature type="disulfide bond" evidence="12">
    <location>
        <begin position="941"/>
        <end position="953"/>
    </location>
</feature>
<dbReference type="CDD" id="cd00054">
    <property type="entry name" value="EGF_CA"/>
    <property type="match status" value="1"/>
</dbReference>
<keyword evidence="10" id="KW-0325">Glycoprotein</keyword>
<evidence type="ECO:0000313" key="16">
    <source>
        <dbReference type="Proteomes" id="UP001162164"/>
    </source>
</evidence>
<organism evidence="15 16">
    <name type="scientific">Molorchus minor</name>
    <dbReference type="NCBI Taxonomy" id="1323400"/>
    <lineage>
        <taxon>Eukaryota</taxon>
        <taxon>Metazoa</taxon>
        <taxon>Ecdysozoa</taxon>
        <taxon>Arthropoda</taxon>
        <taxon>Hexapoda</taxon>
        <taxon>Insecta</taxon>
        <taxon>Pterygota</taxon>
        <taxon>Neoptera</taxon>
        <taxon>Endopterygota</taxon>
        <taxon>Coleoptera</taxon>
        <taxon>Polyphaga</taxon>
        <taxon>Cucujiformia</taxon>
        <taxon>Chrysomeloidea</taxon>
        <taxon>Cerambycidae</taxon>
        <taxon>Lamiinae</taxon>
        <taxon>Monochamini</taxon>
        <taxon>Molorchus</taxon>
    </lineage>
</organism>
<keyword evidence="7" id="KW-0472">Membrane</keyword>
<feature type="disulfide bond" evidence="12">
    <location>
        <begin position="363"/>
        <end position="375"/>
    </location>
</feature>
<feature type="disulfide bond" evidence="12">
    <location>
        <begin position="909"/>
        <end position="927"/>
    </location>
</feature>
<feature type="disulfide bond" evidence="12">
    <location>
        <begin position="284"/>
        <end position="296"/>
    </location>
</feature>
<dbReference type="Gene3D" id="2.120.10.30">
    <property type="entry name" value="TolB, C-terminal domain"/>
    <property type="match status" value="4"/>
</dbReference>
<keyword evidence="16" id="KW-1185">Reference proteome</keyword>
<feature type="domain" description="EGF-like" evidence="14">
    <location>
        <begin position="1015"/>
        <end position="1053"/>
    </location>
</feature>
<evidence type="ECO:0000256" key="8">
    <source>
        <dbReference type="ARBA" id="ARBA00023157"/>
    </source>
</evidence>
<feature type="disulfide bond" evidence="12">
    <location>
        <begin position="948"/>
        <end position="966"/>
    </location>
</feature>
<comment type="caution">
    <text evidence="15">The sequence shown here is derived from an EMBL/GenBank/DDBJ whole genome shotgun (WGS) entry which is preliminary data.</text>
</comment>
<sequence>MPFVSTHDELSSTQHEQYCTNAGHQTQKQTLLQSTNFNPTSITLDPFRGVMYWADWSSVYPEKGRIDMAQMDGNNRQIFLNANVHWPSGLAIDYVENRLYWCDKHLKRIQSVDFFGTNNCTESSCPEFCFPTPNGAVCACSDGYQSINDTCIKQKNFTLPSNCPRDFFQCHHGRRCIPNSYLCDGIDNCGDSSDELSDVGGPCQNVSCGENQLKCDKTTCIAKHWDCLDGTDEDPSFCAKICDESEFKCKNSWRCIPSIWRCDNVIDCGPNDDSDETDCSVSTCDVNEFTCKYGQCITASFYCDSIPDCEDGSDEINCLVCDSTKQLACKDLNECLPSTTHCDGKKDCPDGSDERNCPPKVDCEPNEFACGNFECIPKVDQLCDERNDCEDGSDEGLRCGDMLCEHSFVCSHDCHNAPEGVICTCPPHLHLQADRTHCLETHPCEAWGVCSQNCIRRGSRYKCTCKDGYVIQEDGFTCKSVDKGRPYNYVYWTDWRTNSVVRANKWTGGDVRVIQRTLTQPFDIKIMHPSRQPRDVPNPCGDNNGGCSHLCLIHMNQTYRCDCPHVMKLSADNKTCVDGTKEHVLLSNDVGKPNAIALDPAKGYLVWAAGTRLEIATLDGQNRRLLLDNLVDVSSVALDSKNEMIYFCDAGSNSIEKNSPQPSIKNDTMLKNAIGLSFSYKHQRLFYSDIQKGSINVVYFNGSDHRVIVERQGSVEGLAYEKVHNALYWINLTDSMTNASVVETIVRLRVQDKPRGIAIDSCGARIYWTNWNSYQPSIERAFLSGYRREAIIKTDIKMPNAIALDHVAQKLYWGDARLDKIERCEYDGSNRIVLARVTPQHPFALAVYGDFIYWTDWMLHAVIRADKYTGRCIPLTWVCDGEDDCPDSLDEHAVQGCVSDSCGEDQFRCNDGKCIHKLYFCDGDKDCRDGSDENQECYRACATGQFTCQNSKCISESLKCNGKDDCGDGSDEGINECLATPSPCSQKCVDKPVGFECQCDLGYQMSPKDQRYCNDIDECLEKPCSQICRNTRGSYHCSCHRDYILQFNKKSCRANSTIKYGYQFKAPYILVLI</sequence>
<evidence type="ECO:0000256" key="12">
    <source>
        <dbReference type="PROSITE-ProRule" id="PRU00124"/>
    </source>
</evidence>
<proteinExistence type="predicted"/>
<dbReference type="SMART" id="SM00181">
    <property type="entry name" value="EGF"/>
    <property type="match status" value="7"/>
</dbReference>
<dbReference type="PANTHER" id="PTHR22722">
    <property type="entry name" value="LOW-DENSITY LIPOPROTEIN RECEPTOR-RELATED PROTEIN 2-RELATED"/>
    <property type="match status" value="1"/>
</dbReference>
<dbReference type="PROSITE" id="PS01209">
    <property type="entry name" value="LDLRA_1"/>
    <property type="match status" value="3"/>
</dbReference>
<keyword evidence="9" id="KW-0675">Receptor</keyword>
<evidence type="ECO:0000259" key="14">
    <source>
        <dbReference type="PROSITE" id="PS50026"/>
    </source>
</evidence>
<evidence type="ECO:0000256" key="3">
    <source>
        <dbReference type="ARBA" id="ARBA00022583"/>
    </source>
</evidence>
<dbReference type="PROSITE" id="PS00010">
    <property type="entry name" value="ASX_HYDROXYL"/>
    <property type="match status" value="2"/>
</dbReference>
<dbReference type="PROSITE" id="PS51120">
    <property type="entry name" value="LDLRB"/>
    <property type="match status" value="3"/>
</dbReference>
<dbReference type="SMART" id="SM00192">
    <property type="entry name" value="LDLa"/>
    <property type="match status" value="9"/>
</dbReference>
<keyword evidence="6" id="KW-1133">Transmembrane helix</keyword>
<evidence type="ECO:0000256" key="4">
    <source>
        <dbReference type="ARBA" id="ARBA00022692"/>
    </source>
</evidence>
<evidence type="ECO:0000256" key="6">
    <source>
        <dbReference type="ARBA" id="ARBA00022989"/>
    </source>
</evidence>
<evidence type="ECO:0000313" key="15">
    <source>
        <dbReference type="EMBL" id="KAJ8974813.1"/>
    </source>
</evidence>
<dbReference type="InterPro" id="IPR002172">
    <property type="entry name" value="LDrepeatLR_classA_rpt"/>
</dbReference>
<evidence type="ECO:0000256" key="5">
    <source>
        <dbReference type="ARBA" id="ARBA00022737"/>
    </source>
</evidence>
<dbReference type="Pfam" id="PF00057">
    <property type="entry name" value="Ldl_recept_a"/>
    <property type="match status" value="8"/>
</dbReference>
<evidence type="ECO:0000256" key="2">
    <source>
        <dbReference type="ARBA" id="ARBA00022536"/>
    </source>
</evidence>
<evidence type="ECO:0000256" key="13">
    <source>
        <dbReference type="PROSITE-ProRule" id="PRU00461"/>
    </source>
</evidence>
<feature type="repeat" description="LDL-receptor class B" evidence="13">
    <location>
        <begin position="49"/>
        <end position="96"/>
    </location>
</feature>
<dbReference type="InterPro" id="IPR036055">
    <property type="entry name" value="LDL_receptor-like_sf"/>
</dbReference>
<dbReference type="Gene3D" id="2.10.25.10">
    <property type="entry name" value="Laminin"/>
    <property type="match status" value="4"/>
</dbReference>
<feature type="disulfide bond" evidence="12">
    <location>
        <begin position="291"/>
        <end position="309"/>
    </location>
</feature>
<dbReference type="Pfam" id="PF00058">
    <property type="entry name" value="Ldl_recept_b"/>
    <property type="match status" value="2"/>
</dbReference>
<dbReference type="InterPro" id="IPR011042">
    <property type="entry name" value="6-blade_b-propeller_TolB-like"/>
</dbReference>
<dbReference type="InterPro" id="IPR000033">
    <property type="entry name" value="LDLR_classB_rpt"/>
</dbReference>
<dbReference type="InterPro" id="IPR023415">
    <property type="entry name" value="LDLR_class-A_CS"/>
</dbReference>
<reference evidence="15" key="1">
    <citation type="journal article" date="2023" name="Insect Mol. Biol.">
        <title>Genome sequencing provides insights into the evolution of gene families encoding plant cell wall-degrading enzymes in longhorned beetles.</title>
        <authorList>
            <person name="Shin N.R."/>
            <person name="Okamura Y."/>
            <person name="Kirsch R."/>
            <person name="Pauchet Y."/>
        </authorList>
    </citation>
    <scope>NUCLEOTIDE SEQUENCE</scope>
    <source>
        <strain evidence="15">MMC_N1</strain>
    </source>
</reference>
<dbReference type="InterPro" id="IPR018097">
    <property type="entry name" value="EGF_Ca-bd_CS"/>
</dbReference>
<name>A0ABQ9JAZ1_9CUCU</name>
<comment type="caution">
    <text evidence="11">Lacks conserved residue(s) required for the propagation of feature annotation.</text>
</comment>
<dbReference type="Gene3D" id="4.10.400.10">
    <property type="entry name" value="Low-density Lipoprotein Receptor"/>
    <property type="match status" value="8"/>
</dbReference>
<keyword evidence="2 11" id="KW-0245">EGF-like domain</keyword>
<dbReference type="InterPro" id="IPR000742">
    <property type="entry name" value="EGF"/>
</dbReference>
<gene>
    <name evidence="15" type="ORF">NQ317_010540</name>
</gene>
<dbReference type="Pfam" id="PF07645">
    <property type="entry name" value="EGF_CA"/>
    <property type="match status" value="1"/>
</dbReference>
<protein>
    <recommendedName>
        <fullName evidence="14">EGF-like domain-containing protein</fullName>
    </recommendedName>
</protein>
<evidence type="ECO:0000256" key="11">
    <source>
        <dbReference type="PROSITE-ProRule" id="PRU00076"/>
    </source>
</evidence>
<dbReference type="PROSITE" id="PS50026">
    <property type="entry name" value="EGF_3"/>
    <property type="match status" value="1"/>
</dbReference>
<dbReference type="InterPro" id="IPR051221">
    <property type="entry name" value="LDLR-related"/>
</dbReference>
<feature type="disulfide bond" evidence="12">
    <location>
        <begin position="303"/>
        <end position="318"/>
    </location>
</feature>
<feature type="repeat" description="LDL-receptor class B" evidence="13">
    <location>
        <begin position="809"/>
        <end position="851"/>
    </location>
</feature>
<evidence type="ECO:0000256" key="9">
    <source>
        <dbReference type="ARBA" id="ARBA00023170"/>
    </source>
</evidence>
<dbReference type="SMART" id="SM00179">
    <property type="entry name" value="EGF_CA"/>
    <property type="match status" value="5"/>
</dbReference>
<dbReference type="SUPFAM" id="SSF57196">
    <property type="entry name" value="EGF/Laminin"/>
    <property type="match status" value="4"/>
</dbReference>
<keyword evidence="3" id="KW-0254">Endocytosis</keyword>
<dbReference type="SMART" id="SM00135">
    <property type="entry name" value="LY"/>
    <property type="match status" value="9"/>
</dbReference>
<dbReference type="PROSITE" id="PS50068">
    <property type="entry name" value="LDLRA_2"/>
    <property type="match status" value="8"/>
</dbReference>
<dbReference type="PRINTS" id="PR00261">
    <property type="entry name" value="LDLRECEPTOR"/>
</dbReference>
<dbReference type="SUPFAM" id="SSF63825">
    <property type="entry name" value="YWTD domain"/>
    <property type="match status" value="3"/>
</dbReference>
<keyword evidence="5" id="KW-0677">Repeat</keyword>
<dbReference type="Pfam" id="PF14670">
    <property type="entry name" value="FXa_inhibition"/>
    <property type="match status" value="1"/>
</dbReference>
<keyword evidence="8 12" id="KW-1015">Disulfide bond</keyword>
<dbReference type="CDD" id="cd00112">
    <property type="entry name" value="LDLa"/>
    <property type="match status" value="8"/>
</dbReference>
<evidence type="ECO:0000256" key="10">
    <source>
        <dbReference type="ARBA" id="ARBA00023180"/>
    </source>
</evidence>
<evidence type="ECO:0000256" key="1">
    <source>
        <dbReference type="ARBA" id="ARBA00004167"/>
    </source>
</evidence>
<feature type="disulfide bond" evidence="12">
    <location>
        <begin position="342"/>
        <end position="357"/>
    </location>
</feature>
<keyword evidence="4" id="KW-0812">Transmembrane</keyword>
<dbReference type="EMBL" id="JAPWTJ010000928">
    <property type="protein sequence ID" value="KAJ8974813.1"/>
    <property type="molecule type" value="Genomic_DNA"/>
</dbReference>
<feature type="disulfide bond" evidence="12">
    <location>
        <begin position="902"/>
        <end position="914"/>
    </location>
</feature>
<comment type="subcellular location">
    <subcellularLocation>
        <location evidence="1">Membrane</location>
        <topology evidence="1">Single-pass membrane protein</topology>
    </subcellularLocation>
</comment>
<feature type="repeat" description="LDL-receptor class B" evidence="13">
    <location>
        <begin position="764"/>
        <end position="808"/>
    </location>
</feature>
<dbReference type="InterPro" id="IPR049883">
    <property type="entry name" value="NOTCH1_EGF-like"/>
</dbReference>
<accession>A0ABQ9JAZ1</accession>
<evidence type="ECO:0000256" key="7">
    <source>
        <dbReference type="ARBA" id="ARBA00023136"/>
    </source>
</evidence>
<dbReference type="SUPFAM" id="SSF57424">
    <property type="entry name" value="LDL receptor-like module"/>
    <property type="match status" value="8"/>
</dbReference>
<dbReference type="InterPro" id="IPR001881">
    <property type="entry name" value="EGF-like_Ca-bd_dom"/>
</dbReference>
<dbReference type="PROSITE" id="PS01187">
    <property type="entry name" value="EGF_CA"/>
    <property type="match status" value="1"/>
</dbReference>
<dbReference type="InterPro" id="IPR000152">
    <property type="entry name" value="EGF-type_Asp/Asn_hydroxyl_site"/>
</dbReference>
<dbReference type="Proteomes" id="UP001162164">
    <property type="component" value="Unassembled WGS sequence"/>
</dbReference>